<evidence type="ECO:0000313" key="3">
    <source>
        <dbReference type="Proteomes" id="UP000547510"/>
    </source>
</evidence>
<evidence type="ECO:0000256" key="1">
    <source>
        <dbReference type="SAM" id="MobiDB-lite"/>
    </source>
</evidence>
<dbReference type="AlphaFoldDB" id="A0A841CM93"/>
<organism evidence="2 3">
    <name type="scientific">Saccharothrix tamanrassetensis</name>
    <dbReference type="NCBI Taxonomy" id="1051531"/>
    <lineage>
        <taxon>Bacteria</taxon>
        <taxon>Bacillati</taxon>
        <taxon>Actinomycetota</taxon>
        <taxon>Actinomycetes</taxon>
        <taxon>Pseudonocardiales</taxon>
        <taxon>Pseudonocardiaceae</taxon>
        <taxon>Saccharothrix</taxon>
    </lineage>
</organism>
<evidence type="ECO:0000313" key="2">
    <source>
        <dbReference type="EMBL" id="MBB5958419.1"/>
    </source>
</evidence>
<name>A0A841CM93_9PSEU</name>
<dbReference type="Proteomes" id="UP000547510">
    <property type="component" value="Unassembled WGS sequence"/>
</dbReference>
<protein>
    <submittedName>
        <fullName evidence="2">Uncharacterized protein</fullName>
    </submittedName>
</protein>
<keyword evidence="3" id="KW-1185">Reference proteome</keyword>
<dbReference type="EMBL" id="JACHJN010000008">
    <property type="protein sequence ID" value="MBB5958419.1"/>
    <property type="molecule type" value="Genomic_DNA"/>
</dbReference>
<reference evidence="2 3" key="1">
    <citation type="submission" date="2020-08" db="EMBL/GenBank/DDBJ databases">
        <title>Genomic Encyclopedia of Type Strains, Phase III (KMG-III): the genomes of soil and plant-associated and newly described type strains.</title>
        <authorList>
            <person name="Whitman W."/>
        </authorList>
    </citation>
    <scope>NUCLEOTIDE SEQUENCE [LARGE SCALE GENOMIC DNA]</scope>
    <source>
        <strain evidence="2 3">CECT 8640</strain>
    </source>
</reference>
<dbReference type="RefSeq" id="WP_184694378.1">
    <property type="nucleotide sequence ID" value="NZ_JACHJN010000008.1"/>
</dbReference>
<feature type="region of interest" description="Disordered" evidence="1">
    <location>
        <begin position="76"/>
        <end position="98"/>
    </location>
</feature>
<proteinExistence type="predicted"/>
<comment type="caution">
    <text evidence="2">The sequence shown here is derived from an EMBL/GenBank/DDBJ whole genome shotgun (WGS) entry which is preliminary data.</text>
</comment>
<sequence length="98" mass="10778">MSAVPVHCPTSHHLRALLAVVVHVVARPVPNAPADDHADWWFVLGDLWCEFARKTGDPFAWEQAHDLAEHADRQARRITDGIPGTPWPADADAGSVTR</sequence>
<accession>A0A841CM93</accession>
<gene>
    <name evidence="2" type="ORF">FHS29_005027</name>
</gene>